<keyword evidence="4" id="KW-0808">Transferase</keyword>
<dbReference type="SMART" id="SM00091">
    <property type="entry name" value="PAS"/>
    <property type="match status" value="3"/>
</dbReference>
<dbReference type="PROSITE" id="PS50109">
    <property type="entry name" value="HIS_KIN"/>
    <property type="match status" value="1"/>
</dbReference>
<dbReference type="InterPro" id="IPR035965">
    <property type="entry name" value="PAS-like_dom_sf"/>
</dbReference>
<feature type="domain" description="PAC" evidence="11">
    <location>
        <begin position="464"/>
        <end position="517"/>
    </location>
</feature>
<dbReference type="STRING" id="1312852.EG19_10035"/>
<evidence type="ECO:0000256" key="4">
    <source>
        <dbReference type="ARBA" id="ARBA00022679"/>
    </source>
</evidence>
<dbReference type="Proteomes" id="UP000027284">
    <property type="component" value="Unassembled WGS sequence"/>
</dbReference>
<dbReference type="AlphaFoldDB" id="A0A062XZ75"/>
<evidence type="ECO:0000259" key="9">
    <source>
        <dbReference type="PROSITE" id="PS50110"/>
    </source>
</evidence>
<dbReference type="Gene3D" id="3.30.450.20">
    <property type="entry name" value="PAS domain"/>
    <property type="match status" value="4"/>
</dbReference>
<dbReference type="InterPro" id="IPR000700">
    <property type="entry name" value="PAS-assoc_C"/>
</dbReference>
<dbReference type="InterPro" id="IPR003594">
    <property type="entry name" value="HATPase_dom"/>
</dbReference>
<dbReference type="EMBL" id="JMFG01000005">
    <property type="protein sequence ID" value="KDA54754.1"/>
    <property type="molecule type" value="Genomic_DNA"/>
</dbReference>
<dbReference type="Gene3D" id="3.30.565.10">
    <property type="entry name" value="Histidine kinase-like ATPase, C-terminal domain"/>
    <property type="match status" value="1"/>
</dbReference>
<evidence type="ECO:0000256" key="7">
    <source>
        <dbReference type="SAM" id="Coils"/>
    </source>
</evidence>
<dbReference type="Pfam" id="PF02518">
    <property type="entry name" value="HATPase_c"/>
    <property type="match status" value="1"/>
</dbReference>
<dbReference type="InterPro" id="IPR003661">
    <property type="entry name" value="HisK_dim/P_dom"/>
</dbReference>
<evidence type="ECO:0000313" key="13">
    <source>
        <dbReference type="Proteomes" id="UP000027284"/>
    </source>
</evidence>
<dbReference type="SUPFAM" id="SSF55874">
    <property type="entry name" value="ATPase domain of HSP90 chaperone/DNA topoisomerase II/histidine kinase"/>
    <property type="match status" value="1"/>
</dbReference>
<keyword evidence="13" id="KW-1185">Reference proteome</keyword>
<organism evidence="12 13">
    <name type="scientific">Thermoanaerobaculum aquaticum</name>
    <dbReference type="NCBI Taxonomy" id="1312852"/>
    <lineage>
        <taxon>Bacteria</taxon>
        <taxon>Pseudomonadati</taxon>
        <taxon>Acidobacteriota</taxon>
        <taxon>Thermoanaerobaculia</taxon>
        <taxon>Thermoanaerobaculales</taxon>
        <taxon>Thermoanaerobaculaceae</taxon>
        <taxon>Thermoanaerobaculum</taxon>
    </lineage>
</organism>
<feature type="domain" description="PAC" evidence="11">
    <location>
        <begin position="208"/>
        <end position="260"/>
    </location>
</feature>
<dbReference type="InterPro" id="IPR052162">
    <property type="entry name" value="Sensor_kinase/Photoreceptor"/>
</dbReference>
<evidence type="ECO:0000313" key="12">
    <source>
        <dbReference type="EMBL" id="KDA54754.1"/>
    </source>
</evidence>
<dbReference type="Pfam" id="PF00072">
    <property type="entry name" value="Response_reg"/>
    <property type="match status" value="1"/>
</dbReference>
<dbReference type="InterPro" id="IPR001610">
    <property type="entry name" value="PAC"/>
</dbReference>
<dbReference type="SMART" id="SM00388">
    <property type="entry name" value="HisKA"/>
    <property type="match status" value="1"/>
</dbReference>
<dbReference type="InterPro" id="IPR004358">
    <property type="entry name" value="Sig_transdc_His_kin-like_C"/>
</dbReference>
<sequence length="1019" mass="113958">MGTQKLVAAVDVGDPAVDQQVKAALEALGCEVVHEPGVAVDVVISDSPESSPSQQRDPEDAGPVRLPYRVHLLHEDEPLPQAMGASCDDVVRYCRNFEEFKLRLQARLRVVEQTRRLVKLEQSLSQAMAKLQSSEERSRTLVESITDVFYVTDANGRLVYGSPNLFSYTGYQPRELLHRTYLKLVAPEDRRWLVALYLAKTAEGASEVACEFRALRKDGSRVWVDQRTTIVRDRQGRVVEYRNVVRDISERKAMEEALKEGEERYRSLYENVAIGLYRTTPDGRILMANPALVHMLGFETFEELAQRNLEEEGFEPGYPRALFRQRLESEGQIVGLESAWKRRDGSVIYVRESARAVKDESGRVLYYEGTAEDITERVTAEKALTESEERYRLISEMISDYAYAFRVEADGTMRGDWLTESFTKVFGWTIEELDRRGGWVGAVYPPDLPLWVEHAGKVLHGQPDVTEGRFVTRDGEVRWLRDYAVPIFDPAAGRVTRIVGASQDITEKRKLEEALEASNELFRALADAAPAAVLVLQGDRLLYANKFAKNLVGFSDVERRNEENFDVLKLVDPAFREQVRSWGYARERGEPAPNRYELPIRTRDGKRRWLDFSVVTFPYRGQPARMAVAVDITDKKATEEALLHAQKMEAIGRLAGSVAHDFNNMLLVIMAHAELLKLKAGQDPRFLAAVDGILGASTRAAELTRKLLAFARKQQVHPERLDLNHEVGGTLKVLKRLLGENVELIWRPAEDLWPVVLDRSQVDQVVANLVVNARDAVGEKGHIWVSTANRQLSEEDCRLLPEAKPGRYVVLAVKDDGCGMDSEVLKRIFEPFFTTKGEGKGTGLGLATVFGIVKQHNGFIVVESEPGRGSTFEIYFPVVEGEKAEARDAAAPIPRGWETILLVEDQPEVLEAASSLLKQLGYQVLSAKGPEQALAVAASYQGVIHLLLSDVGLPGMSGSELAQHLVAVRPEMKVLLMTGYTQEAPLRTEAEKAWGPVLEKPLTAEALAHSVRQVLEGKA</sequence>
<dbReference type="Pfam" id="PF00989">
    <property type="entry name" value="PAS"/>
    <property type="match status" value="1"/>
</dbReference>
<evidence type="ECO:0000259" key="8">
    <source>
        <dbReference type="PROSITE" id="PS50109"/>
    </source>
</evidence>
<dbReference type="CDD" id="cd00130">
    <property type="entry name" value="PAS"/>
    <property type="match status" value="3"/>
</dbReference>
<dbReference type="InterPro" id="IPR005467">
    <property type="entry name" value="His_kinase_dom"/>
</dbReference>
<dbReference type="GO" id="GO:0006355">
    <property type="term" value="P:regulation of DNA-templated transcription"/>
    <property type="evidence" value="ECO:0007669"/>
    <property type="project" value="InterPro"/>
</dbReference>
<comment type="catalytic activity">
    <reaction evidence="1">
        <text>ATP + protein L-histidine = ADP + protein N-phospho-L-histidine.</text>
        <dbReference type="EC" id="2.7.13.3"/>
    </reaction>
</comment>
<dbReference type="InterPro" id="IPR013767">
    <property type="entry name" value="PAS_fold"/>
</dbReference>
<dbReference type="SMART" id="SM00448">
    <property type="entry name" value="REC"/>
    <property type="match status" value="1"/>
</dbReference>
<dbReference type="Pfam" id="PF13188">
    <property type="entry name" value="PAS_8"/>
    <property type="match status" value="1"/>
</dbReference>
<gene>
    <name evidence="12" type="ORF">EG19_10035</name>
</gene>
<keyword evidence="7" id="KW-0175">Coiled coil</keyword>
<dbReference type="PANTHER" id="PTHR43304:SF1">
    <property type="entry name" value="PAC DOMAIN-CONTAINING PROTEIN"/>
    <property type="match status" value="1"/>
</dbReference>
<dbReference type="InterPro" id="IPR036890">
    <property type="entry name" value="HATPase_C_sf"/>
</dbReference>
<accession>A0A062XZ75</accession>
<feature type="domain" description="PAC" evidence="11">
    <location>
        <begin position="594"/>
        <end position="644"/>
    </location>
</feature>
<feature type="domain" description="Histidine kinase" evidence="8">
    <location>
        <begin position="657"/>
        <end position="880"/>
    </location>
</feature>
<feature type="domain" description="Response regulatory" evidence="9">
    <location>
        <begin position="899"/>
        <end position="1015"/>
    </location>
</feature>
<dbReference type="NCBIfam" id="TIGR00229">
    <property type="entry name" value="sensory_box"/>
    <property type="match status" value="4"/>
</dbReference>
<protein>
    <recommendedName>
        <fullName evidence="2">histidine kinase</fullName>
        <ecNumber evidence="2">2.7.13.3</ecNumber>
    </recommendedName>
</protein>
<dbReference type="GO" id="GO:0000155">
    <property type="term" value="F:phosphorelay sensor kinase activity"/>
    <property type="evidence" value="ECO:0007669"/>
    <property type="project" value="InterPro"/>
</dbReference>
<dbReference type="SUPFAM" id="SSF52172">
    <property type="entry name" value="CheY-like"/>
    <property type="match status" value="1"/>
</dbReference>
<feature type="domain" description="PAS" evidence="10">
    <location>
        <begin position="134"/>
        <end position="205"/>
    </location>
</feature>
<feature type="domain" description="PAC" evidence="11">
    <location>
        <begin position="334"/>
        <end position="386"/>
    </location>
</feature>
<dbReference type="PROSITE" id="PS50110">
    <property type="entry name" value="RESPONSE_REGULATORY"/>
    <property type="match status" value="1"/>
</dbReference>
<dbReference type="Pfam" id="PF08447">
    <property type="entry name" value="PAS_3"/>
    <property type="match status" value="2"/>
</dbReference>
<keyword evidence="3 6" id="KW-0597">Phosphoprotein</keyword>
<dbReference type="RefSeq" id="WP_053334775.1">
    <property type="nucleotide sequence ID" value="NZ_JMFG01000005.1"/>
</dbReference>
<dbReference type="OrthoDB" id="9761183at2"/>
<evidence type="ECO:0000256" key="1">
    <source>
        <dbReference type="ARBA" id="ARBA00000085"/>
    </source>
</evidence>
<dbReference type="InterPro" id="IPR000014">
    <property type="entry name" value="PAS"/>
</dbReference>
<dbReference type="InterPro" id="IPR011006">
    <property type="entry name" value="CheY-like_superfamily"/>
</dbReference>
<proteinExistence type="predicted"/>
<dbReference type="SUPFAM" id="SSF47384">
    <property type="entry name" value="Homodimeric domain of signal transducing histidine kinase"/>
    <property type="match status" value="1"/>
</dbReference>
<dbReference type="PANTHER" id="PTHR43304">
    <property type="entry name" value="PHYTOCHROME-LIKE PROTEIN CPH1"/>
    <property type="match status" value="1"/>
</dbReference>
<evidence type="ECO:0000256" key="3">
    <source>
        <dbReference type="ARBA" id="ARBA00022553"/>
    </source>
</evidence>
<dbReference type="SMART" id="SM00086">
    <property type="entry name" value="PAC"/>
    <property type="match status" value="4"/>
</dbReference>
<evidence type="ECO:0000256" key="6">
    <source>
        <dbReference type="PROSITE-ProRule" id="PRU00169"/>
    </source>
</evidence>
<dbReference type="InterPro" id="IPR001789">
    <property type="entry name" value="Sig_transdc_resp-reg_receiver"/>
</dbReference>
<evidence type="ECO:0000256" key="5">
    <source>
        <dbReference type="ARBA" id="ARBA00022777"/>
    </source>
</evidence>
<evidence type="ECO:0000256" key="2">
    <source>
        <dbReference type="ARBA" id="ARBA00012438"/>
    </source>
</evidence>
<comment type="caution">
    <text evidence="12">The sequence shown here is derived from an EMBL/GenBank/DDBJ whole genome shotgun (WGS) entry which is preliminary data.</text>
</comment>
<evidence type="ECO:0000259" key="10">
    <source>
        <dbReference type="PROSITE" id="PS50112"/>
    </source>
</evidence>
<feature type="domain" description="PAS" evidence="10">
    <location>
        <begin position="261"/>
        <end position="311"/>
    </location>
</feature>
<dbReference type="EC" id="2.7.13.3" evidence="2"/>
<dbReference type="InterPro" id="IPR036097">
    <property type="entry name" value="HisK_dim/P_sf"/>
</dbReference>
<dbReference type="CDD" id="cd00082">
    <property type="entry name" value="HisKA"/>
    <property type="match status" value="1"/>
</dbReference>
<dbReference type="Gene3D" id="3.40.50.2300">
    <property type="match status" value="1"/>
</dbReference>
<feature type="coiled-coil region" evidence="7">
    <location>
        <begin position="110"/>
        <end position="137"/>
    </location>
</feature>
<dbReference type="PROSITE" id="PS50112">
    <property type="entry name" value="PAS"/>
    <property type="match status" value="2"/>
</dbReference>
<keyword evidence="5" id="KW-0418">Kinase</keyword>
<dbReference type="SMART" id="SM00387">
    <property type="entry name" value="HATPase_c"/>
    <property type="match status" value="1"/>
</dbReference>
<reference evidence="12 13" key="1">
    <citation type="submission" date="2014-04" db="EMBL/GenBank/DDBJ databases">
        <title>The Genome Sequence of Thermoanaerobaculum aquaticum MP-01, The First Cultivated Group 23 Acidobacterium.</title>
        <authorList>
            <person name="Stamps B.W."/>
            <person name="Losey N.A."/>
            <person name="Lawson P.A."/>
            <person name="Stevenson B.S."/>
        </authorList>
    </citation>
    <scope>NUCLEOTIDE SEQUENCE [LARGE SCALE GENOMIC DNA]</scope>
    <source>
        <strain evidence="12 13">MP-01</strain>
    </source>
</reference>
<dbReference type="Gene3D" id="1.10.287.130">
    <property type="match status" value="1"/>
</dbReference>
<dbReference type="SUPFAM" id="SSF55785">
    <property type="entry name" value="PYP-like sensor domain (PAS domain)"/>
    <property type="match status" value="4"/>
</dbReference>
<dbReference type="PROSITE" id="PS50113">
    <property type="entry name" value="PAC"/>
    <property type="match status" value="4"/>
</dbReference>
<dbReference type="InterPro" id="IPR013655">
    <property type="entry name" value="PAS_fold_3"/>
</dbReference>
<feature type="modified residue" description="4-aspartylphosphate" evidence="6">
    <location>
        <position position="950"/>
    </location>
</feature>
<evidence type="ECO:0000259" key="11">
    <source>
        <dbReference type="PROSITE" id="PS50113"/>
    </source>
</evidence>
<name>A0A062XZ75_9BACT</name>
<dbReference type="PRINTS" id="PR00344">
    <property type="entry name" value="BCTRLSENSOR"/>
</dbReference>